<dbReference type="Proteomes" id="UP000053237">
    <property type="component" value="Unassembled WGS sequence"/>
</dbReference>
<name>A0A024FX91_9STRA</name>
<reference evidence="1 2" key="1">
    <citation type="submission" date="2012-05" db="EMBL/GenBank/DDBJ databases">
        <title>Recombination and specialization in a pathogen metapopulation.</title>
        <authorList>
            <person name="Gardiner A."/>
            <person name="Kemen E."/>
            <person name="Schultz-Larsen T."/>
            <person name="MacLean D."/>
            <person name="Van Oosterhout C."/>
            <person name="Jones J.D.G."/>
        </authorList>
    </citation>
    <scope>NUCLEOTIDE SEQUENCE [LARGE SCALE GENOMIC DNA]</scope>
    <source>
        <strain evidence="1 2">Ac Nc2</strain>
    </source>
</reference>
<dbReference type="EMBL" id="CAIX01000903">
    <property type="protein sequence ID" value="CCI11284.1"/>
    <property type="molecule type" value="Genomic_DNA"/>
</dbReference>
<gene>
    <name evidence="1" type="ORF">BN9_126910</name>
</gene>
<sequence>MEGMITSFFLLQSLCRSISTQNRTVMKTKLNGRTIKISAHLWKFLILLIRQASNDRPFMNDVQYSNRKCITAKKEPLLYLSCMKQIFSIQITYHTYVNQRVHAEGIHKGCEITCPLIGFLQPCFLIQPSSCQYLAERCGQMLRRILQIPYGQIGNTKTRHVPIEQQEECFAQAELRTRFIEIYNHLNMMTCTEKTI</sequence>
<proteinExistence type="predicted"/>
<keyword evidence="2" id="KW-1185">Reference proteome</keyword>
<dbReference type="AlphaFoldDB" id="A0A024FX91"/>
<dbReference type="InParanoid" id="A0A024FX91"/>
<evidence type="ECO:0000313" key="1">
    <source>
        <dbReference type="EMBL" id="CCI11284.1"/>
    </source>
</evidence>
<accession>A0A024FX91</accession>
<organism evidence="1 2">
    <name type="scientific">Albugo candida</name>
    <dbReference type="NCBI Taxonomy" id="65357"/>
    <lineage>
        <taxon>Eukaryota</taxon>
        <taxon>Sar</taxon>
        <taxon>Stramenopiles</taxon>
        <taxon>Oomycota</taxon>
        <taxon>Peronosporomycetes</taxon>
        <taxon>Albuginales</taxon>
        <taxon>Albuginaceae</taxon>
        <taxon>Albugo</taxon>
    </lineage>
</organism>
<comment type="caution">
    <text evidence="1">The sequence shown here is derived from an EMBL/GenBank/DDBJ whole genome shotgun (WGS) entry which is preliminary data.</text>
</comment>
<protein>
    <submittedName>
        <fullName evidence="1">Uncharacterized protein</fullName>
    </submittedName>
</protein>
<evidence type="ECO:0000313" key="2">
    <source>
        <dbReference type="Proteomes" id="UP000053237"/>
    </source>
</evidence>